<evidence type="ECO:0000256" key="2">
    <source>
        <dbReference type="ARBA" id="ARBA00010897"/>
    </source>
</evidence>
<name>A0A4R3KUZ0_9FIRM</name>
<dbReference type="Gene3D" id="3.20.140.10">
    <property type="entry name" value="nicotinate phosphoribosyltransferase"/>
    <property type="match status" value="1"/>
</dbReference>
<evidence type="ECO:0000259" key="10">
    <source>
        <dbReference type="Pfam" id="PF04095"/>
    </source>
</evidence>
<comment type="catalytic activity">
    <reaction evidence="8 9">
        <text>5-phospho-alpha-D-ribose 1-diphosphate + nicotinate + ATP + H2O = nicotinate beta-D-ribonucleotide + ADP + phosphate + diphosphate</text>
        <dbReference type="Rhea" id="RHEA:36163"/>
        <dbReference type="ChEBI" id="CHEBI:15377"/>
        <dbReference type="ChEBI" id="CHEBI:30616"/>
        <dbReference type="ChEBI" id="CHEBI:32544"/>
        <dbReference type="ChEBI" id="CHEBI:33019"/>
        <dbReference type="ChEBI" id="CHEBI:43474"/>
        <dbReference type="ChEBI" id="CHEBI:57502"/>
        <dbReference type="ChEBI" id="CHEBI:58017"/>
        <dbReference type="ChEBI" id="CHEBI:456216"/>
        <dbReference type="EC" id="6.3.4.21"/>
    </reaction>
</comment>
<sequence>MIRIGKGDLKMTNIDWKEKKNLTMLADFYEFTMANGYLENGMEDTIAYFDMFFRSIPDGGGFAIMAGVEQLIGYLKNLKFYDEDIEYFRSKDMFSEEFLEYLKNFEFKCDVWAIPEGTPIFPGEPIVVVRGPIIQAQIIETMVLLTINHQSLIATKSNRIVRAAEGRPVMEFGSRRAQGYEGAILGARAAYIGGAVGTACTIVERDFNIPALGTMAHSWVQLFPTELEAFKAYARLYPDNCVLLVDTYNVLKSGVPNAIKAFNEEVVPRGFRPKGIRIDSGDIAYLSKEARKMLDNAGFPDCSIVASSSLDEYVIRELLRQGAQIDSFGVGERLITARSEPVFGGVYKLAAVEKNGKIIPKIKVSENVGKITTPGFKQVYRLYDKATNKAIADVITLHEEEIDDTKPYEIFHPLYTWKRKTLTNFYAKKLLVQLFDKGKCIYENPSIHEIRDYCEQQIDTLWDEVKRFENPHEYFVDLSKPLWDIKDQLLKEHGKIQKNNI</sequence>
<feature type="domain" description="Nicotinate/nicotinamide phosphoribosyltransferase" evidence="10">
    <location>
        <begin position="169"/>
        <end position="359"/>
    </location>
</feature>
<dbReference type="Gene3D" id="3.20.20.70">
    <property type="entry name" value="Aldolase class I"/>
    <property type="match status" value="1"/>
</dbReference>
<feature type="domain" description="Nicotinate phosphoribosyltransferase C-terminal" evidence="12">
    <location>
        <begin position="377"/>
        <end position="486"/>
    </location>
</feature>
<organism evidence="13 14">
    <name type="scientific">Keratinibaculum paraultunense</name>
    <dbReference type="NCBI Taxonomy" id="1278232"/>
    <lineage>
        <taxon>Bacteria</taxon>
        <taxon>Bacillati</taxon>
        <taxon>Bacillota</taxon>
        <taxon>Tissierellia</taxon>
        <taxon>Tissierellales</taxon>
        <taxon>Tepidimicrobiaceae</taxon>
        <taxon>Keratinibaculum</taxon>
    </lineage>
</organism>
<evidence type="ECO:0000256" key="4">
    <source>
        <dbReference type="ARBA" id="ARBA00022553"/>
    </source>
</evidence>
<comment type="function">
    <text evidence="9">Catalyzes the first step in the biosynthesis of NAD from nicotinic acid, the ATP-dependent synthesis of beta-nicotinate D-ribonucleotide from nicotinate and 5-phospho-D-ribose 1-phosphate.</text>
</comment>
<evidence type="ECO:0000256" key="8">
    <source>
        <dbReference type="ARBA" id="ARBA00048668"/>
    </source>
</evidence>
<keyword evidence="14" id="KW-1185">Reference proteome</keyword>
<dbReference type="PANTHER" id="PTHR11098">
    <property type="entry name" value="NICOTINATE PHOSPHORIBOSYLTRANSFERASE"/>
    <property type="match status" value="1"/>
</dbReference>
<dbReference type="NCBIfam" id="NF006695">
    <property type="entry name" value="PRK09243.1-2"/>
    <property type="match status" value="1"/>
</dbReference>
<evidence type="ECO:0000256" key="5">
    <source>
        <dbReference type="ARBA" id="ARBA00022598"/>
    </source>
</evidence>
<dbReference type="NCBIfam" id="TIGR01513">
    <property type="entry name" value="NAPRTase_put"/>
    <property type="match status" value="1"/>
</dbReference>
<comment type="pathway">
    <text evidence="1 9">Cofactor biosynthesis; NAD(+) biosynthesis; nicotinate D-ribonucleotide from nicotinate: step 1/1.</text>
</comment>
<dbReference type="NCBIfam" id="NF009131">
    <property type="entry name" value="PRK12484.1"/>
    <property type="match status" value="1"/>
</dbReference>
<evidence type="ECO:0000313" key="14">
    <source>
        <dbReference type="Proteomes" id="UP000294567"/>
    </source>
</evidence>
<dbReference type="Proteomes" id="UP000294567">
    <property type="component" value="Unassembled WGS sequence"/>
</dbReference>
<evidence type="ECO:0000313" key="13">
    <source>
        <dbReference type="EMBL" id="TCS88704.1"/>
    </source>
</evidence>
<evidence type="ECO:0000256" key="1">
    <source>
        <dbReference type="ARBA" id="ARBA00004952"/>
    </source>
</evidence>
<keyword evidence="7 9" id="KW-0808">Transferase</keyword>
<dbReference type="InterPro" id="IPR041619">
    <property type="entry name" value="NAPRTase_C"/>
</dbReference>
<dbReference type="PANTHER" id="PTHR11098:SF1">
    <property type="entry name" value="NICOTINATE PHOSPHORIBOSYLTRANSFERASE"/>
    <property type="match status" value="1"/>
</dbReference>
<keyword evidence="4" id="KW-0597">Phosphoprotein</keyword>
<dbReference type="EC" id="6.3.4.21" evidence="3 9"/>
<gene>
    <name evidence="13" type="ORF">EDD65_10757</name>
</gene>
<dbReference type="Pfam" id="PF04095">
    <property type="entry name" value="NAPRTase"/>
    <property type="match status" value="1"/>
</dbReference>
<feature type="domain" description="Nicotinate phosphoribosyltransferase N-terminal" evidence="11">
    <location>
        <begin position="24"/>
        <end position="148"/>
    </location>
</feature>
<keyword evidence="6 9" id="KW-0662">Pyridine nucleotide biosynthesis</keyword>
<dbReference type="GO" id="GO:0047280">
    <property type="term" value="F:nicotinamide phosphoribosyltransferase activity"/>
    <property type="evidence" value="ECO:0007669"/>
    <property type="project" value="UniProtKB-ARBA"/>
</dbReference>
<evidence type="ECO:0000256" key="7">
    <source>
        <dbReference type="ARBA" id="ARBA00022679"/>
    </source>
</evidence>
<dbReference type="GO" id="GO:0034355">
    <property type="term" value="P:NAD+ biosynthetic process via the salvage pathway"/>
    <property type="evidence" value="ECO:0007669"/>
    <property type="project" value="TreeGrafter"/>
</dbReference>
<keyword evidence="13" id="KW-0328">Glycosyltransferase</keyword>
<dbReference type="UniPathway" id="UPA00253">
    <property type="reaction ID" value="UER00457"/>
</dbReference>
<evidence type="ECO:0000256" key="9">
    <source>
        <dbReference type="RuleBase" id="RU365100"/>
    </source>
</evidence>
<comment type="caution">
    <text evidence="13">The sequence shown here is derived from an EMBL/GenBank/DDBJ whole genome shotgun (WGS) entry which is preliminary data.</text>
</comment>
<comment type="PTM">
    <text evidence="9">Transiently phosphorylated on a His residue during the reaction cycle. Phosphorylation strongly increases the affinity for substrates and increases the rate of nicotinate D-ribonucleotide production. Dephosphorylation regenerates the low-affinity form of the enzyme, leading to product release.</text>
</comment>
<evidence type="ECO:0000256" key="6">
    <source>
        <dbReference type="ARBA" id="ARBA00022642"/>
    </source>
</evidence>
<dbReference type="EMBL" id="SMAE01000007">
    <property type="protein sequence ID" value="TCS88704.1"/>
    <property type="molecule type" value="Genomic_DNA"/>
</dbReference>
<dbReference type="Pfam" id="PF17767">
    <property type="entry name" value="NAPRTase_N"/>
    <property type="match status" value="1"/>
</dbReference>
<dbReference type="SUPFAM" id="SSF54675">
    <property type="entry name" value="Nicotinate/Quinolinate PRTase N-terminal domain-like"/>
    <property type="match status" value="1"/>
</dbReference>
<dbReference type="GO" id="GO:0004516">
    <property type="term" value="F:nicotinate phosphoribosyltransferase activity"/>
    <property type="evidence" value="ECO:0007669"/>
    <property type="project" value="UniProtKB-UniRule"/>
</dbReference>
<dbReference type="AlphaFoldDB" id="A0A4R3KUZ0"/>
<dbReference type="SUPFAM" id="SSF51690">
    <property type="entry name" value="Nicotinate/Quinolinate PRTase C-terminal domain-like"/>
    <property type="match status" value="1"/>
</dbReference>
<dbReference type="Pfam" id="PF17956">
    <property type="entry name" value="NAPRTase_C"/>
    <property type="match status" value="1"/>
</dbReference>
<dbReference type="InterPro" id="IPR040727">
    <property type="entry name" value="NAPRTase_N"/>
</dbReference>
<comment type="similarity">
    <text evidence="2 9">Belongs to the NAPRTase family.</text>
</comment>
<reference evidence="13 14" key="1">
    <citation type="submission" date="2019-03" db="EMBL/GenBank/DDBJ databases">
        <title>Genomic Encyclopedia of Type Strains, Phase IV (KMG-IV): sequencing the most valuable type-strain genomes for metagenomic binning, comparative biology and taxonomic classification.</title>
        <authorList>
            <person name="Goeker M."/>
        </authorList>
    </citation>
    <scope>NUCLEOTIDE SEQUENCE [LARGE SCALE GENOMIC DNA]</scope>
    <source>
        <strain evidence="13 14">DSM 26752</strain>
    </source>
</reference>
<dbReference type="InterPro" id="IPR036068">
    <property type="entry name" value="Nicotinate_pribotase-like_C"/>
</dbReference>
<evidence type="ECO:0000259" key="11">
    <source>
        <dbReference type="Pfam" id="PF17767"/>
    </source>
</evidence>
<keyword evidence="5 9" id="KW-0436">Ligase</keyword>
<dbReference type="FunFam" id="3.20.20.70:FF:000076">
    <property type="entry name" value="Nicotinate phosphoribosyltransferase"/>
    <property type="match status" value="1"/>
</dbReference>
<dbReference type="InterPro" id="IPR041525">
    <property type="entry name" value="N/Namide_PRibTrfase"/>
</dbReference>
<dbReference type="GO" id="GO:0005829">
    <property type="term" value="C:cytosol"/>
    <property type="evidence" value="ECO:0007669"/>
    <property type="project" value="TreeGrafter"/>
</dbReference>
<accession>A0A4R3KUZ0</accession>
<dbReference type="PIRSF" id="PIRSF000484">
    <property type="entry name" value="NAPRT"/>
    <property type="match status" value="1"/>
</dbReference>
<dbReference type="CDD" id="cd01570">
    <property type="entry name" value="NAPRTase_A"/>
    <property type="match status" value="1"/>
</dbReference>
<protein>
    <recommendedName>
        <fullName evidence="3 9">Nicotinate phosphoribosyltransferase</fullName>
        <ecNumber evidence="3 9">6.3.4.21</ecNumber>
    </recommendedName>
</protein>
<evidence type="ECO:0000256" key="3">
    <source>
        <dbReference type="ARBA" id="ARBA00013236"/>
    </source>
</evidence>
<dbReference type="InterPro" id="IPR007229">
    <property type="entry name" value="Nic_PRibTrfase-Fam"/>
</dbReference>
<evidence type="ECO:0000259" key="12">
    <source>
        <dbReference type="Pfam" id="PF17956"/>
    </source>
</evidence>
<dbReference type="InterPro" id="IPR006405">
    <property type="entry name" value="Nic_PRibTrfase_pncB"/>
</dbReference>
<dbReference type="InterPro" id="IPR013785">
    <property type="entry name" value="Aldolase_TIM"/>
</dbReference>
<proteinExistence type="inferred from homology"/>